<proteinExistence type="inferred from homology"/>
<evidence type="ECO:0000313" key="5">
    <source>
        <dbReference type="Proteomes" id="UP001558652"/>
    </source>
</evidence>
<dbReference type="GO" id="GO:0016740">
    <property type="term" value="F:transferase activity"/>
    <property type="evidence" value="ECO:0007669"/>
    <property type="project" value="UniProtKB-KW"/>
</dbReference>
<name>A0ABD0ZKX3_9HEMI</name>
<keyword evidence="2" id="KW-0808">Transferase</keyword>
<comment type="similarity">
    <text evidence="1">Belongs to the sulfotransferase 1 family.</text>
</comment>
<evidence type="ECO:0000256" key="2">
    <source>
        <dbReference type="ARBA" id="ARBA00022679"/>
    </source>
</evidence>
<sequence length="318" mass="37752">MYHFEGERTGFCQVGPKKWIFPSPYMPYAEKYYNVPLREDDVWIVTYPRSGTTLCQEIIWLINNNLDYKTSKSVNLTQRFPFYEFQILHHDEVHKEIEVLNNNDPEVNEQLRKWRIPGYITLEQLPSPRHIKTHFSFSLLPPKLIDTCKVIYVARNPKDVAVSYYHHNLLFKVHGYLNKGGFKKYWEFFQKDLLTFSPYWEHIREGWEKRNEKNVLFLFYEDLIKDMSSGIKKIAKFLEKTIGIDDVNQLVNHLQIDNFRKSVPITYSVNGMARESAQPFIRQGKVGENKEFTDDILESADKWIEENANKIGIKFPVK</sequence>
<dbReference type="Proteomes" id="UP001558652">
    <property type="component" value="Unassembled WGS sequence"/>
</dbReference>
<feature type="domain" description="Sulfotransferase" evidence="3">
    <location>
        <begin position="40"/>
        <end position="311"/>
    </location>
</feature>
<dbReference type="EMBL" id="JBFDAA010000001">
    <property type="protein sequence ID" value="KAL1140699.1"/>
    <property type="molecule type" value="Genomic_DNA"/>
</dbReference>
<comment type="caution">
    <text evidence="4">The sequence shown here is derived from an EMBL/GenBank/DDBJ whole genome shotgun (WGS) entry which is preliminary data.</text>
</comment>
<gene>
    <name evidence="4" type="ORF">AAG570_000629</name>
</gene>
<reference evidence="4 5" key="1">
    <citation type="submission" date="2024-07" db="EMBL/GenBank/DDBJ databases">
        <title>Chromosome-level genome assembly of the water stick insect Ranatra chinensis (Heteroptera: Nepidae).</title>
        <authorList>
            <person name="Liu X."/>
        </authorList>
    </citation>
    <scope>NUCLEOTIDE SEQUENCE [LARGE SCALE GENOMIC DNA]</scope>
    <source>
        <strain evidence="4">Cailab_2021Rc</strain>
        <tissue evidence="4">Muscle</tissue>
    </source>
</reference>
<dbReference type="PANTHER" id="PTHR11783">
    <property type="entry name" value="SULFOTRANSFERASE SULT"/>
    <property type="match status" value="1"/>
</dbReference>
<accession>A0ABD0ZKX3</accession>
<dbReference type="AlphaFoldDB" id="A0ABD0ZKX3"/>
<evidence type="ECO:0000259" key="3">
    <source>
        <dbReference type="Pfam" id="PF00685"/>
    </source>
</evidence>
<organism evidence="4 5">
    <name type="scientific">Ranatra chinensis</name>
    <dbReference type="NCBI Taxonomy" id="642074"/>
    <lineage>
        <taxon>Eukaryota</taxon>
        <taxon>Metazoa</taxon>
        <taxon>Ecdysozoa</taxon>
        <taxon>Arthropoda</taxon>
        <taxon>Hexapoda</taxon>
        <taxon>Insecta</taxon>
        <taxon>Pterygota</taxon>
        <taxon>Neoptera</taxon>
        <taxon>Paraneoptera</taxon>
        <taxon>Hemiptera</taxon>
        <taxon>Heteroptera</taxon>
        <taxon>Panheteroptera</taxon>
        <taxon>Nepomorpha</taxon>
        <taxon>Nepidae</taxon>
        <taxon>Ranatrinae</taxon>
        <taxon>Ranatra</taxon>
    </lineage>
</organism>
<evidence type="ECO:0000256" key="1">
    <source>
        <dbReference type="ARBA" id="ARBA00005771"/>
    </source>
</evidence>
<dbReference type="InterPro" id="IPR027417">
    <property type="entry name" value="P-loop_NTPase"/>
</dbReference>
<dbReference type="Pfam" id="PF00685">
    <property type="entry name" value="Sulfotransfer_1"/>
    <property type="match status" value="1"/>
</dbReference>
<dbReference type="InterPro" id="IPR000863">
    <property type="entry name" value="Sulfotransferase_dom"/>
</dbReference>
<protein>
    <recommendedName>
        <fullName evidence="3">Sulfotransferase domain-containing protein</fullName>
    </recommendedName>
</protein>
<dbReference type="Gene3D" id="3.40.50.300">
    <property type="entry name" value="P-loop containing nucleotide triphosphate hydrolases"/>
    <property type="match status" value="1"/>
</dbReference>
<evidence type="ECO:0000313" key="4">
    <source>
        <dbReference type="EMBL" id="KAL1140699.1"/>
    </source>
</evidence>
<dbReference type="SUPFAM" id="SSF52540">
    <property type="entry name" value="P-loop containing nucleoside triphosphate hydrolases"/>
    <property type="match status" value="1"/>
</dbReference>
<keyword evidence="5" id="KW-1185">Reference proteome</keyword>